<evidence type="ECO:0000313" key="3">
    <source>
        <dbReference type="EMBL" id="MET3617094.1"/>
    </source>
</evidence>
<feature type="transmembrane region" description="Helical" evidence="1">
    <location>
        <begin position="318"/>
        <end position="338"/>
    </location>
</feature>
<comment type="subcellular location">
    <subcellularLocation>
        <location evidence="1">Cell membrane</location>
        <topology evidence="1">Multi-pass membrane protein</topology>
    </subcellularLocation>
</comment>
<dbReference type="Proteomes" id="UP001549162">
    <property type="component" value="Unassembled WGS sequence"/>
</dbReference>
<comment type="similarity">
    <text evidence="1">Belongs to the glutamate:Na(+) symporter (ESS) (TC 2.A.27) family.</text>
</comment>
<evidence type="ECO:0000313" key="4">
    <source>
        <dbReference type="Proteomes" id="UP001549162"/>
    </source>
</evidence>
<dbReference type="InterPro" id="IPR004445">
    <property type="entry name" value="GltS"/>
</dbReference>
<keyword evidence="1" id="KW-0406">Ion transport</keyword>
<keyword evidence="1" id="KW-0813">Transport</keyword>
<feature type="transmembrane region" description="Helical" evidence="1">
    <location>
        <begin position="345"/>
        <end position="363"/>
    </location>
</feature>
<name>A0ABV2JBE6_9FIRM</name>
<feature type="transmembrane region" description="Helical" evidence="1">
    <location>
        <begin position="260"/>
        <end position="275"/>
    </location>
</feature>
<keyword evidence="1" id="KW-0812">Transmembrane</keyword>
<keyword evidence="1" id="KW-0915">Sodium</keyword>
<feature type="transmembrane region" description="Helical" evidence="1">
    <location>
        <begin position="98"/>
        <end position="117"/>
    </location>
</feature>
<keyword evidence="1" id="KW-0029">Amino-acid transport</keyword>
<proteinExistence type="inferred from homology"/>
<evidence type="ECO:0000256" key="1">
    <source>
        <dbReference type="HAMAP-Rule" id="MF_02062"/>
    </source>
</evidence>
<feature type="transmembrane region" description="Helical" evidence="1">
    <location>
        <begin position="223"/>
        <end position="240"/>
    </location>
</feature>
<feature type="transmembrane region" description="Helical" evidence="1">
    <location>
        <begin position="129"/>
        <end position="150"/>
    </location>
</feature>
<keyword evidence="4" id="KW-1185">Reference proteome</keyword>
<keyword evidence="1" id="KW-1003">Cell membrane</keyword>
<dbReference type="Pfam" id="PF03616">
    <property type="entry name" value="Glt_symporter"/>
    <property type="match status" value="1"/>
</dbReference>
<gene>
    <name evidence="3" type="ORF">ABID14_000722</name>
</gene>
<dbReference type="EMBL" id="JBEPMA010000003">
    <property type="protein sequence ID" value="MET3617094.1"/>
    <property type="molecule type" value="Genomic_DNA"/>
</dbReference>
<keyword evidence="1" id="KW-1133">Transmembrane helix</keyword>
<feature type="transmembrane region" description="Helical" evidence="1">
    <location>
        <begin position="162"/>
        <end position="184"/>
    </location>
</feature>
<dbReference type="NCBIfam" id="TIGR00210">
    <property type="entry name" value="gltS"/>
    <property type="match status" value="1"/>
</dbReference>
<dbReference type="PANTHER" id="PTHR36178">
    <property type="entry name" value="SLR0625 PROTEIN"/>
    <property type="match status" value="1"/>
</dbReference>
<feature type="transmembrane region" description="Helical" evidence="1">
    <location>
        <begin position="6"/>
        <end position="26"/>
    </location>
</feature>
<organism evidence="3 4">
    <name type="scientific">Peptoniphilus olsenii</name>
    <dbReference type="NCBI Taxonomy" id="411570"/>
    <lineage>
        <taxon>Bacteria</taxon>
        <taxon>Bacillati</taxon>
        <taxon>Bacillota</taxon>
        <taxon>Tissierellia</taxon>
        <taxon>Tissierellales</taxon>
        <taxon>Peptoniphilaceae</taxon>
        <taxon>Peptoniphilus</taxon>
    </lineage>
</organism>
<keyword evidence="1" id="KW-0739">Sodium transport</keyword>
<comment type="caution">
    <text evidence="3">The sequence shown here is derived from an EMBL/GenBank/DDBJ whole genome shotgun (WGS) entry which is preliminary data.</text>
</comment>
<protein>
    <recommendedName>
        <fullName evidence="1 2">Sodium/glutamate symporter</fullName>
    </recommendedName>
</protein>
<feature type="transmembrane region" description="Helical" evidence="1">
    <location>
        <begin position="38"/>
        <end position="57"/>
    </location>
</feature>
<dbReference type="HAMAP" id="MF_02062">
    <property type="entry name" value="GltS"/>
    <property type="match status" value="1"/>
</dbReference>
<feature type="transmembrane region" description="Helical" evidence="1">
    <location>
        <begin position="383"/>
        <end position="406"/>
    </location>
</feature>
<dbReference type="PANTHER" id="PTHR36178:SF1">
    <property type="entry name" value="SODIUM_GLUTAMATE SYMPORTER"/>
    <property type="match status" value="1"/>
</dbReference>
<feature type="transmembrane region" description="Helical" evidence="1">
    <location>
        <begin position="287"/>
        <end position="306"/>
    </location>
</feature>
<comment type="function">
    <text evidence="1">Catalyzes the sodium-dependent transport of glutamate.</text>
</comment>
<accession>A0ABV2JBE6</accession>
<keyword evidence="1" id="KW-0769">Symport</keyword>
<dbReference type="RefSeq" id="WP_354367213.1">
    <property type="nucleotide sequence ID" value="NZ_JBEPMA010000003.1"/>
</dbReference>
<reference evidence="3 4" key="1">
    <citation type="submission" date="2024-06" db="EMBL/GenBank/DDBJ databases">
        <title>Genomic Encyclopedia of Type Strains, Phase IV (KMG-IV): sequencing the most valuable type-strain genomes for metagenomic binning, comparative biology and taxonomic classification.</title>
        <authorList>
            <person name="Goeker M."/>
        </authorList>
    </citation>
    <scope>NUCLEOTIDE SEQUENCE [LARGE SCALE GENOMIC DNA]</scope>
    <source>
        <strain evidence="3 4">DSM 21460</strain>
    </source>
</reference>
<evidence type="ECO:0000256" key="2">
    <source>
        <dbReference type="NCBIfam" id="TIGR00210"/>
    </source>
</evidence>
<sequence length="410" mass="43568">MEGIYTISTNMMQTTAIAIIMLYVGRFLRNKINFFEKFCIPAPVIGGFLFAIIHLILKVNGIATFDMDVTLKDPFMMVFFTSIGIGANLETLKKGGKGFFIFLAVSVVLVVCQNIIGMGVSKLIGQNSLLGLACGSITMVGGHGTAGAWGPDLEAAGLESGAVIALAAATFGVIMGSLIGGPIGSARIKRHGLKPNADLFVAPESEEVVDEGGHEAPLNVNDFLKVLCLIFCSVGLGVILKKFLQDNVSIAGTPLNLPEYVAAMIFSGLFVNTLGRKKVFEMNQRANDICGSIGLNVFLSIALITIDLTQLKAVVGPMLIVLFTQTAFMALFSYFVVFKVMGSDYDAAVLAGGMCGFGMGATYNALANMDSITEKFGPAPKAYFILPMVGAFAIDIINVLIITIFAQIQF</sequence>
<keyword evidence="1" id="KW-0472">Membrane</keyword>